<dbReference type="Proteomes" id="UP000186922">
    <property type="component" value="Unassembled WGS sequence"/>
</dbReference>
<sequence>MKFDPLTRKLMQLAGMGAIVTVSFGTITRRKVKKTFEDMPIYKESVEILLANPHIQSYLGSPRYPYPFLLMASGSLPVRRGSLDNLLLFKVTGLYLLQENLCAFSGLRLGIRVWYLPKTFAGSW</sequence>
<evidence type="ECO:0000313" key="1">
    <source>
        <dbReference type="EMBL" id="GAU98339.1"/>
    </source>
</evidence>
<comment type="caution">
    <text evidence="1">The sequence shown here is derived from an EMBL/GenBank/DDBJ whole genome shotgun (WGS) entry which is preliminary data.</text>
</comment>
<gene>
    <name evidence="1" type="primary">RvY_09498</name>
    <name evidence="1" type="synonym">RvY_09498.2</name>
    <name evidence="1" type="ORF">RvY_09498-2</name>
</gene>
<keyword evidence="2" id="KW-1185">Reference proteome</keyword>
<evidence type="ECO:0000313" key="2">
    <source>
        <dbReference type="Proteomes" id="UP000186922"/>
    </source>
</evidence>
<dbReference type="EMBL" id="BDGG01000004">
    <property type="protein sequence ID" value="GAU98339.1"/>
    <property type="molecule type" value="Genomic_DNA"/>
</dbReference>
<organism evidence="1 2">
    <name type="scientific">Ramazzottius varieornatus</name>
    <name type="common">Water bear</name>
    <name type="synonym">Tardigrade</name>
    <dbReference type="NCBI Taxonomy" id="947166"/>
    <lineage>
        <taxon>Eukaryota</taxon>
        <taxon>Metazoa</taxon>
        <taxon>Ecdysozoa</taxon>
        <taxon>Tardigrada</taxon>
        <taxon>Eutardigrada</taxon>
        <taxon>Parachela</taxon>
        <taxon>Hypsibioidea</taxon>
        <taxon>Ramazzottiidae</taxon>
        <taxon>Ramazzottius</taxon>
    </lineage>
</organism>
<accession>A0A1D1V9J1</accession>
<name>A0A1D1V9J1_RAMVA</name>
<dbReference type="OrthoDB" id="10037790at2759"/>
<proteinExistence type="predicted"/>
<protein>
    <submittedName>
        <fullName evidence="1">Uncharacterized protein</fullName>
    </submittedName>
</protein>
<dbReference type="AlphaFoldDB" id="A0A1D1V9J1"/>
<reference evidence="1 2" key="1">
    <citation type="journal article" date="2016" name="Nat. Commun.">
        <title>Extremotolerant tardigrade genome and improved radiotolerance of human cultured cells by tardigrade-unique protein.</title>
        <authorList>
            <person name="Hashimoto T."/>
            <person name="Horikawa D.D."/>
            <person name="Saito Y."/>
            <person name="Kuwahara H."/>
            <person name="Kozuka-Hata H."/>
            <person name="Shin-I T."/>
            <person name="Minakuchi Y."/>
            <person name="Ohishi K."/>
            <person name="Motoyama A."/>
            <person name="Aizu T."/>
            <person name="Enomoto A."/>
            <person name="Kondo K."/>
            <person name="Tanaka S."/>
            <person name="Hara Y."/>
            <person name="Koshikawa S."/>
            <person name="Sagara H."/>
            <person name="Miura T."/>
            <person name="Yokobori S."/>
            <person name="Miyagawa K."/>
            <person name="Suzuki Y."/>
            <person name="Kubo T."/>
            <person name="Oyama M."/>
            <person name="Kohara Y."/>
            <person name="Fujiyama A."/>
            <person name="Arakawa K."/>
            <person name="Katayama T."/>
            <person name="Toyoda A."/>
            <person name="Kunieda T."/>
        </authorList>
    </citation>
    <scope>NUCLEOTIDE SEQUENCE [LARGE SCALE GENOMIC DNA]</scope>
    <source>
        <strain evidence="1 2">YOKOZUNA-1</strain>
    </source>
</reference>